<dbReference type="Proteomes" id="UP001188597">
    <property type="component" value="Unassembled WGS sequence"/>
</dbReference>
<evidence type="ECO:0000259" key="1">
    <source>
        <dbReference type="Pfam" id="PF07727"/>
    </source>
</evidence>
<name>A0AA88W812_9ASTE</name>
<gene>
    <name evidence="2" type="ORF">RJ639_045804</name>
</gene>
<reference evidence="2" key="1">
    <citation type="submission" date="2022-12" db="EMBL/GenBank/DDBJ databases">
        <title>Draft genome assemblies for two species of Escallonia (Escalloniales).</title>
        <authorList>
            <person name="Chanderbali A."/>
            <person name="Dervinis C."/>
            <person name="Anghel I."/>
            <person name="Soltis D."/>
            <person name="Soltis P."/>
            <person name="Zapata F."/>
        </authorList>
    </citation>
    <scope>NUCLEOTIDE SEQUENCE</scope>
    <source>
        <strain evidence="2">UCBG64.0493</strain>
        <tissue evidence="2">Leaf</tissue>
    </source>
</reference>
<sequence length="80" mass="9469">MVIVLAFLAVAAAKKWDLHQMDVHNAFLHGDLQEEVYVKLPPDFRVTILGKMDPCEWSFKHFRKQQFYGQFLYTKLRPCI</sequence>
<feature type="domain" description="Reverse transcriptase Ty1/copia-type" evidence="1">
    <location>
        <begin position="4"/>
        <end position="46"/>
    </location>
</feature>
<dbReference type="EMBL" id="JAVXUP010000693">
    <property type="protein sequence ID" value="KAK3022781.1"/>
    <property type="molecule type" value="Genomic_DNA"/>
</dbReference>
<keyword evidence="3" id="KW-1185">Reference proteome</keyword>
<dbReference type="InterPro" id="IPR013103">
    <property type="entry name" value="RVT_2"/>
</dbReference>
<protein>
    <recommendedName>
        <fullName evidence="1">Reverse transcriptase Ty1/copia-type domain-containing protein</fullName>
    </recommendedName>
</protein>
<comment type="caution">
    <text evidence="2">The sequence shown here is derived from an EMBL/GenBank/DDBJ whole genome shotgun (WGS) entry which is preliminary data.</text>
</comment>
<evidence type="ECO:0000313" key="2">
    <source>
        <dbReference type="EMBL" id="KAK3022781.1"/>
    </source>
</evidence>
<dbReference type="Pfam" id="PF07727">
    <property type="entry name" value="RVT_2"/>
    <property type="match status" value="1"/>
</dbReference>
<dbReference type="AlphaFoldDB" id="A0AA88W812"/>
<organism evidence="2 3">
    <name type="scientific">Escallonia herrerae</name>
    <dbReference type="NCBI Taxonomy" id="1293975"/>
    <lineage>
        <taxon>Eukaryota</taxon>
        <taxon>Viridiplantae</taxon>
        <taxon>Streptophyta</taxon>
        <taxon>Embryophyta</taxon>
        <taxon>Tracheophyta</taxon>
        <taxon>Spermatophyta</taxon>
        <taxon>Magnoliopsida</taxon>
        <taxon>eudicotyledons</taxon>
        <taxon>Gunneridae</taxon>
        <taxon>Pentapetalae</taxon>
        <taxon>asterids</taxon>
        <taxon>campanulids</taxon>
        <taxon>Escalloniales</taxon>
        <taxon>Escalloniaceae</taxon>
        <taxon>Escallonia</taxon>
    </lineage>
</organism>
<evidence type="ECO:0000313" key="3">
    <source>
        <dbReference type="Proteomes" id="UP001188597"/>
    </source>
</evidence>
<proteinExistence type="predicted"/>
<accession>A0AA88W812</accession>